<name>A0A3S5BM46_9PLAT</name>
<accession>A0A3S5BM46</accession>
<sequence>MSGTDSVNEIGNESGYRETEDESNLKDGINRATVVGRSKSPLESPSLQTGATNSYNPVSICPPGHERTSLRAGEVDNAALSPSNKRAPSRHQQVVIQPSNTLIPPSMSSPIGPSARYSPRCLSSDSGTLGNSSCFSGAASSMVNFVTPGYKPTGFSGTSKELGESGVGCHQATTTGHLPATTPSQPIYEAPLTPLLSRDPNRHFRSTTTSRPTYSNRATTPGPSSLRRVATLSSHHADGPSPLPSMAPSVSTAVGSEVVACSRSSNILSSASTTGSIPAFYAQWLGGSSGTSTGAPLTSGSLATGTGFNTSSVGLGGTSGPPRKLTTGPLPCLSNSALHTNGQILPTYRPSKPK</sequence>
<keyword evidence="3" id="KW-1185">Reference proteome</keyword>
<feature type="compositionally biased region" description="Polar residues" evidence="1">
    <location>
        <begin position="1"/>
        <end position="11"/>
    </location>
</feature>
<feature type="compositionally biased region" description="Polar residues" evidence="1">
    <location>
        <begin position="41"/>
        <end position="57"/>
    </location>
</feature>
<evidence type="ECO:0000313" key="2">
    <source>
        <dbReference type="EMBL" id="VEL29905.1"/>
    </source>
</evidence>
<organism evidence="2 3">
    <name type="scientific">Protopolystoma xenopodis</name>
    <dbReference type="NCBI Taxonomy" id="117903"/>
    <lineage>
        <taxon>Eukaryota</taxon>
        <taxon>Metazoa</taxon>
        <taxon>Spiralia</taxon>
        <taxon>Lophotrochozoa</taxon>
        <taxon>Platyhelminthes</taxon>
        <taxon>Monogenea</taxon>
        <taxon>Polyopisthocotylea</taxon>
        <taxon>Polystomatidea</taxon>
        <taxon>Polystomatidae</taxon>
        <taxon>Protopolystoma</taxon>
    </lineage>
</organism>
<dbReference type="AlphaFoldDB" id="A0A3S5BM46"/>
<reference evidence="2" key="1">
    <citation type="submission" date="2018-11" db="EMBL/GenBank/DDBJ databases">
        <authorList>
            <consortium name="Pathogen Informatics"/>
        </authorList>
    </citation>
    <scope>NUCLEOTIDE SEQUENCE</scope>
</reference>
<feature type="compositionally biased region" description="Polar residues" evidence="1">
    <location>
        <begin position="171"/>
        <end position="185"/>
    </location>
</feature>
<comment type="caution">
    <text evidence="2">The sequence shown here is derived from an EMBL/GenBank/DDBJ whole genome shotgun (WGS) entry which is preliminary data.</text>
</comment>
<feature type="region of interest" description="Disordered" evidence="1">
    <location>
        <begin position="156"/>
        <end position="249"/>
    </location>
</feature>
<dbReference type="EMBL" id="CAAALY010107476">
    <property type="protein sequence ID" value="VEL29905.1"/>
    <property type="molecule type" value="Genomic_DNA"/>
</dbReference>
<feature type="region of interest" description="Disordered" evidence="1">
    <location>
        <begin position="1"/>
        <end position="68"/>
    </location>
</feature>
<gene>
    <name evidence="2" type="ORF">PXEA_LOCUS23345</name>
</gene>
<protein>
    <submittedName>
        <fullName evidence="2">Uncharacterized protein</fullName>
    </submittedName>
</protein>
<evidence type="ECO:0000313" key="3">
    <source>
        <dbReference type="Proteomes" id="UP000784294"/>
    </source>
</evidence>
<proteinExistence type="predicted"/>
<feature type="compositionally biased region" description="Polar residues" evidence="1">
    <location>
        <begin position="206"/>
        <end position="223"/>
    </location>
</feature>
<feature type="compositionally biased region" description="Basic and acidic residues" evidence="1">
    <location>
        <begin position="15"/>
        <end position="29"/>
    </location>
</feature>
<dbReference type="Proteomes" id="UP000784294">
    <property type="component" value="Unassembled WGS sequence"/>
</dbReference>
<evidence type="ECO:0000256" key="1">
    <source>
        <dbReference type="SAM" id="MobiDB-lite"/>
    </source>
</evidence>